<gene>
    <name evidence="1" type="ORF">ACJDT4_06245</name>
</gene>
<name>A0ABW8TC85_9CLOT</name>
<sequence length="120" mass="14488">MYIFYNNRYFKVSVTEDEIYLSFKEFYSKASNAVDLIRDKSTKDYLTWGKKEYLKIAKNPRAAFLNSADEFFYDNGDTYCIKPSLKAFEKNKAFIKHFRDVIDYRTSKFYKERLEKVKNL</sequence>
<accession>A0ABW8TC85</accession>
<dbReference type="EMBL" id="JBJIAA010000004">
    <property type="protein sequence ID" value="MFL0250017.1"/>
    <property type="molecule type" value="Genomic_DNA"/>
</dbReference>
<dbReference type="Proteomes" id="UP001623592">
    <property type="component" value="Unassembled WGS sequence"/>
</dbReference>
<proteinExistence type="predicted"/>
<reference evidence="1 2" key="1">
    <citation type="submission" date="2024-11" db="EMBL/GenBank/DDBJ databases">
        <authorList>
            <person name="Heng Y.C."/>
            <person name="Lim A.C.H."/>
            <person name="Lee J.K.Y."/>
            <person name="Kittelmann S."/>
        </authorList>
    </citation>
    <scope>NUCLEOTIDE SEQUENCE [LARGE SCALE GENOMIC DNA]</scope>
    <source>
        <strain evidence="1 2">WILCCON 0114</strain>
    </source>
</reference>
<comment type="caution">
    <text evidence="1">The sequence shown here is derived from an EMBL/GenBank/DDBJ whole genome shotgun (WGS) entry which is preliminary data.</text>
</comment>
<protein>
    <submittedName>
        <fullName evidence="1">Uncharacterized protein</fullName>
    </submittedName>
</protein>
<evidence type="ECO:0000313" key="1">
    <source>
        <dbReference type="EMBL" id="MFL0250017.1"/>
    </source>
</evidence>
<dbReference type="RefSeq" id="WP_406786682.1">
    <property type="nucleotide sequence ID" value="NZ_JBJIAA010000004.1"/>
</dbReference>
<keyword evidence="2" id="KW-1185">Reference proteome</keyword>
<evidence type="ECO:0000313" key="2">
    <source>
        <dbReference type="Proteomes" id="UP001623592"/>
    </source>
</evidence>
<organism evidence="1 2">
    <name type="scientific">Clostridium neuense</name>
    <dbReference type="NCBI Taxonomy" id="1728934"/>
    <lineage>
        <taxon>Bacteria</taxon>
        <taxon>Bacillati</taxon>
        <taxon>Bacillota</taxon>
        <taxon>Clostridia</taxon>
        <taxon>Eubacteriales</taxon>
        <taxon>Clostridiaceae</taxon>
        <taxon>Clostridium</taxon>
    </lineage>
</organism>